<feature type="transmembrane region" description="Helical" evidence="7">
    <location>
        <begin position="133"/>
        <end position="150"/>
    </location>
</feature>
<feature type="transmembrane region" description="Helical" evidence="7">
    <location>
        <begin position="98"/>
        <end position="121"/>
    </location>
</feature>
<evidence type="ECO:0000256" key="5">
    <source>
        <dbReference type="ARBA" id="ARBA00023136"/>
    </source>
</evidence>
<dbReference type="EMBL" id="LT629692">
    <property type="protein sequence ID" value="SDH11274.1"/>
    <property type="molecule type" value="Genomic_DNA"/>
</dbReference>
<feature type="region of interest" description="Disordered" evidence="6">
    <location>
        <begin position="1"/>
        <end position="25"/>
    </location>
</feature>
<feature type="transmembrane region" description="Helical" evidence="7">
    <location>
        <begin position="316"/>
        <end position="333"/>
    </location>
</feature>
<dbReference type="PANTHER" id="PTHR23513:SF6">
    <property type="entry name" value="MAJOR FACILITATOR SUPERFAMILY ASSOCIATED DOMAIN-CONTAINING PROTEIN"/>
    <property type="match status" value="1"/>
</dbReference>
<dbReference type="STRING" id="370764.SAMN04489810_2142"/>
<feature type="transmembrane region" description="Helical" evidence="7">
    <location>
        <begin position="198"/>
        <end position="220"/>
    </location>
</feature>
<gene>
    <name evidence="9" type="ORF">SAMN04489810_2142</name>
</gene>
<dbReference type="GO" id="GO:0005886">
    <property type="term" value="C:plasma membrane"/>
    <property type="evidence" value="ECO:0007669"/>
    <property type="project" value="UniProtKB-SubCell"/>
</dbReference>
<reference evidence="9 10" key="1">
    <citation type="submission" date="2016-10" db="EMBL/GenBank/DDBJ databases">
        <authorList>
            <person name="de Groot N.N."/>
        </authorList>
    </citation>
    <scope>NUCLEOTIDE SEQUENCE [LARGE SCALE GENOMIC DNA]</scope>
    <source>
        <strain evidence="9 10">DSM 23142</strain>
    </source>
</reference>
<dbReference type="Proteomes" id="UP000199009">
    <property type="component" value="Chromosome I"/>
</dbReference>
<evidence type="ECO:0000256" key="7">
    <source>
        <dbReference type="SAM" id="Phobius"/>
    </source>
</evidence>
<organism evidence="9 10">
    <name type="scientific">Microbacterium pygmaeum</name>
    <dbReference type="NCBI Taxonomy" id="370764"/>
    <lineage>
        <taxon>Bacteria</taxon>
        <taxon>Bacillati</taxon>
        <taxon>Actinomycetota</taxon>
        <taxon>Actinomycetes</taxon>
        <taxon>Micrococcales</taxon>
        <taxon>Microbacteriaceae</taxon>
        <taxon>Microbacterium</taxon>
    </lineage>
</organism>
<keyword evidence="3 7" id="KW-0812">Transmembrane</keyword>
<feature type="transmembrane region" description="Helical" evidence="7">
    <location>
        <begin position="241"/>
        <end position="265"/>
    </location>
</feature>
<feature type="transmembrane region" description="Helical" evidence="7">
    <location>
        <begin position="171"/>
        <end position="192"/>
    </location>
</feature>
<keyword evidence="5 7" id="KW-0472">Membrane</keyword>
<protein>
    <submittedName>
        <fullName evidence="9">MFS transporter, DHA3 family, multidrug efflux protein</fullName>
    </submittedName>
</protein>
<keyword evidence="2" id="KW-1003">Cell membrane</keyword>
<dbReference type="RefSeq" id="WP_091489578.1">
    <property type="nucleotide sequence ID" value="NZ_LT629692.1"/>
</dbReference>
<evidence type="ECO:0000256" key="4">
    <source>
        <dbReference type="ARBA" id="ARBA00022989"/>
    </source>
</evidence>
<feature type="transmembrane region" description="Helical" evidence="7">
    <location>
        <begin position="37"/>
        <end position="60"/>
    </location>
</feature>
<keyword evidence="10" id="KW-1185">Reference proteome</keyword>
<feature type="transmembrane region" description="Helical" evidence="7">
    <location>
        <begin position="339"/>
        <end position="357"/>
    </location>
</feature>
<evidence type="ECO:0000313" key="9">
    <source>
        <dbReference type="EMBL" id="SDH11274.1"/>
    </source>
</evidence>
<dbReference type="CDD" id="cd06173">
    <property type="entry name" value="MFS_MefA_like"/>
    <property type="match status" value="1"/>
</dbReference>
<name>A0A1G7ZRF1_9MICO</name>
<feature type="compositionally biased region" description="Low complexity" evidence="6">
    <location>
        <begin position="1"/>
        <end position="15"/>
    </location>
</feature>
<evidence type="ECO:0000256" key="2">
    <source>
        <dbReference type="ARBA" id="ARBA00022475"/>
    </source>
</evidence>
<dbReference type="PROSITE" id="PS50850">
    <property type="entry name" value="MFS"/>
    <property type="match status" value="1"/>
</dbReference>
<dbReference type="OrthoDB" id="7441468at2"/>
<dbReference type="AlphaFoldDB" id="A0A1G7ZRF1"/>
<dbReference type="GO" id="GO:0022857">
    <property type="term" value="F:transmembrane transporter activity"/>
    <property type="evidence" value="ECO:0007669"/>
    <property type="project" value="InterPro"/>
</dbReference>
<evidence type="ECO:0000256" key="6">
    <source>
        <dbReference type="SAM" id="MobiDB-lite"/>
    </source>
</evidence>
<feature type="domain" description="Major facilitator superfamily (MFS) profile" evidence="8">
    <location>
        <begin position="1"/>
        <end position="452"/>
    </location>
</feature>
<feature type="transmembrane region" description="Helical" evidence="7">
    <location>
        <begin position="285"/>
        <end position="304"/>
    </location>
</feature>
<feature type="region of interest" description="Disordered" evidence="6">
    <location>
        <begin position="461"/>
        <end position="503"/>
    </location>
</feature>
<evidence type="ECO:0000256" key="3">
    <source>
        <dbReference type="ARBA" id="ARBA00022692"/>
    </source>
</evidence>
<proteinExistence type="predicted"/>
<feature type="transmembrane region" description="Helical" evidence="7">
    <location>
        <begin position="425"/>
        <end position="446"/>
    </location>
</feature>
<dbReference type="InterPro" id="IPR011701">
    <property type="entry name" value="MFS"/>
</dbReference>
<evidence type="ECO:0000313" key="10">
    <source>
        <dbReference type="Proteomes" id="UP000199009"/>
    </source>
</evidence>
<accession>A0A1G7ZRF1</accession>
<dbReference type="InterPro" id="IPR020846">
    <property type="entry name" value="MFS_dom"/>
</dbReference>
<evidence type="ECO:0000259" key="8">
    <source>
        <dbReference type="PROSITE" id="PS50850"/>
    </source>
</evidence>
<feature type="transmembrane region" description="Helical" evidence="7">
    <location>
        <begin position="377"/>
        <end position="405"/>
    </location>
</feature>
<dbReference type="Pfam" id="PF07690">
    <property type="entry name" value="MFS_1"/>
    <property type="match status" value="1"/>
</dbReference>
<comment type="subcellular location">
    <subcellularLocation>
        <location evidence="1">Cell membrane</location>
        <topology evidence="1">Multi-pass membrane protein</topology>
    </subcellularLocation>
</comment>
<dbReference type="SUPFAM" id="SSF103473">
    <property type="entry name" value="MFS general substrate transporter"/>
    <property type="match status" value="1"/>
</dbReference>
<keyword evidence="4 7" id="KW-1133">Transmembrane helix</keyword>
<evidence type="ECO:0000256" key="1">
    <source>
        <dbReference type="ARBA" id="ARBA00004651"/>
    </source>
</evidence>
<sequence length="503" mass="53145">MTESTPTSSTSTSEPADADGSAQYTPGPRTIRNFYQVLANTAVANVTSSFLWWALTFWAYLETKSVLATAIIGGSYMLFVAVFGVVFGVIVDRTKKKAVMVLSSAITLTAYLLAGALYLAFPESVLVNWGGPWFWVFAGIILIGGVVENMRNIALSTTVTLLVPGDRRDRANGLVGAVQGIAFMVTSVFSGLSIGLLGMGWTIIIAIFATGLALTHLLFVPIPERGVAHVEGAPKGFGFRGVIPAVMAVPGLLALILFSTFNNLVGGVFMALMDPYGLTLFSVEMWGIVLGITSFGFIIGGGLVAKFGLGKNPVRTMLLVNIGIAVLGMTFAIRELWWIYALGILVFMCLMPIAEAAEQTIVQRVVPFEKQGRVFGFAASIESAAAPVSAFLIGPIAQFWLIPYMNSPAGQDSFGWLLGPGEARGIALAFVAASLVLLVVVLLAFVSKPYRRLSAAYASAPAPLKTQDDAAAATPSAVKDDDDEPGHLAASTSDLERGASAPR</sequence>
<dbReference type="InterPro" id="IPR036259">
    <property type="entry name" value="MFS_trans_sf"/>
</dbReference>
<feature type="transmembrane region" description="Helical" evidence="7">
    <location>
        <begin position="66"/>
        <end position="91"/>
    </location>
</feature>
<dbReference type="PANTHER" id="PTHR23513">
    <property type="entry name" value="INTEGRAL MEMBRANE EFFLUX PROTEIN-RELATED"/>
    <property type="match status" value="1"/>
</dbReference>
<dbReference type="Gene3D" id="1.20.1250.20">
    <property type="entry name" value="MFS general substrate transporter like domains"/>
    <property type="match status" value="1"/>
</dbReference>